<dbReference type="AlphaFoldDB" id="A0A2S3I1C1"/>
<dbReference type="Gramene" id="PAN34358">
    <property type="protein sequence ID" value="PAN34358"/>
    <property type="gene ID" value="PAHAL_6G115800"/>
</dbReference>
<dbReference type="EMBL" id="CM008051">
    <property type="protein sequence ID" value="PAN34359.1"/>
    <property type="molecule type" value="Genomic_DNA"/>
</dbReference>
<gene>
    <name evidence="2" type="ORF">PAHAL_6G115800</name>
</gene>
<reference evidence="2" key="1">
    <citation type="submission" date="2018-04" db="EMBL/GenBank/DDBJ databases">
        <title>WGS assembly of Panicum hallii.</title>
        <authorList>
            <person name="Lovell J."/>
            <person name="Jenkins J."/>
            <person name="Lowry D."/>
            <person name="Mamidi S."/>
            <person name="Sreedasyam A."/>
            <person name="Weng X."/>
            <person name="Barry K."/>
            <person name="Bonette J."/>
            <person name="Campitelli B."/>
            <person name="Daum C."/>
            <person name="Gordon S."/>
            <person name="Gould B."/>
            <person name="Lipzen A."/>
            <person name="Macqueen A."/>
            <person name="Palacio-Mejia J."/>
            <person name="Plott C."/>
            <person name="Shakirov E."/>
            <person name="Shu S."/>
            <person name="Yoshinaga Y."/>
            <person name="Zane M."/>
            <person name="Rokhsar D."/>
            <person name="Grimwood J."/>
            <person name="Schmutz J."/>
            <person name="Juenger T."/>
        </authorList>
    </citation>
    <scope>NUCLEOTIDE SEQUENCE [LARGE SCALE GENOMIC DNA]</scope>
    <source>
        <strain evidence="2">FIL2</strain>
    </source>
</reference>
<sequence>MVEDGGSHLSAGLPMQGSALVLEGPASALLPAQQHPSSIQAAVRPVRRRPQAEHSMERSPVATPPENEDWLSSGSPSARTLVVEVMMLLPRISPRDKQTRVSTTDLARINRAKRARFIKFQYLPT</sequence>
<evidence type="ECO:0000313" key="2">
    <source>
        <dbReference type="EMBL" id="PAN34359.1"/>
    </source>
</evidence>
<evidence type="ECO:0000256" key="1">
    <source>
        <dbReference type="SAM" id="MobiDB-lite"/>
    </source>
</evidence>
<accession>A0A2S3I1C1</accession>
<name>A0A2S3I1C1_9POAL</name>
<proteinExistence type="predicted"/>
<dbReference type="Gramene" id="PAN34359">
    <property type="protein sequence ID" value="PAN34359"/>
    <property type="gene ID" value="PAHAL_6G115800"/>
</dbReference>
<feature type="region of interest" description="Disordered" evidence="1">
    <location>
        <begin position="31"/>
        <end position="75"/>
    </location>
</feature>
<organism evidence="2">
    <name type="scientific">Panicum hallii</name>
    <dbReference type="NCBI Taxonomy" id="206008"/>
    <lineage>
        <taxon>Eukaryota</taxon>
        <taxon>Viridiplantae</taxon>
        <taxon>Streptophyta</taxon>
        <taxon>Embryophyta</taxon>
        <taxon>Tracheophyta</taxon>
        <taxon>Spermatophyta</taxon>
        <taxon>Magnoliopsida</taxon>
        <taxon>Liliopsida</taxon>
        <taxon>Poales</taxon>
        <taxon>Poaceae</taxon>
        <taxon>PACMAD clade</taxon>
        <taxon>Panicoideae</taxon>
        <taxon>Panicodae</taxon>
        <taxon>Paniceae</taxon>
        <taxon>Panicinae</taxon>
        <taxon>Panicum</taxon>
        <taxon>Panicum sect. Panicum</taxon>
    </lineage>
</organism>
<protein>
    <submittedName>
        <fullName evidence="2">Uncharacterized protein</fullName>
    </submittedName>
</protein>
<dbReference type="Proteomes" id="UP000243499">
    <property type="component" value="Chromosome 6"/>
</dbReference>
<dbReference type="EMBL" id="CM008051">
    <property type="protein sequence ID" value="PAN34358.1"/>
    <property type="molecule type" value="Genomic_DNA"/>
</dbReference>